<keyword evidence="2" id="KW-1185">Reference proteome</keyword>
<dbReference type="Proteomes" id="UP001159363">
    <property type="component" value="Chromosome 4"/>
</dbReference>
<proteinExistence type="predicted"/>
<name>A0ABQ9HFU3_9NEOP</name>
<comment type="caution">
    <text evidence="1">The sequence shown here is derived from an EMBL/GenBank/DDBJ whole genome shotgun (WGS) entry which is preliminary data.</text>
</comment>
<accession>A0ABQ9HFU3</accession>
<protein>
    <submittedName>
        <fullName evidence="1">Uncharacterized protein</fullName>
    </submittedName>
</protein>
<evidence type="ECO:0000313" key="1">
    <source>
        <dbReference type="EMBL" id="KAJ8883182.1"/>
    </source>
</evidence>
<dbReference type="EMBL" id="JARBHB010000005">
    <property type="protein sequence ID" value="KAJ8883182.1"/>
    <property type="molecule type" value="Genomic_DNA"/>
</dbReference>
<gene>
    <name evidence="1" type="ORF">PR048_015022</name>
</gene>
<sequence>MDKVTKPMAILILHKAEEYTTCMKVDLKQGFKKYPVYRNIFLNKLQSDFRSPASRNSQFRHQHGGCSAVVTIDDSFMPHRAHEGHTDFGANYSPPTYANRIRFPCKVTPPPPRFLHVRIVPGDGAGPGDLPLLPLLHSGATPYSPRFTLIGSQDLDLYLLAVVSWHAPAGLRTSHECAGRGRANHVQPSNTLKNLDMRIAANEQIVTITTQEARPDKAGMRPPTESAEVREITCARLHQHLSPIRDQMILVSNQEPMRSLIEFRTTMYNRALVWLTQWGYKGEPIGVEDIGEGGREREVWWTRRLRTCASLGVVPLDGALRATIAGKCLMPESHSPDAHDINQRKRKPDRFCRPSSNFRLEMISILHRVVRHDAQNVQPCKIKSYCKISLQRGGSIAVRHVARACGCVPSRDRGQLWWLTADVNPVGKSLHMMVRLDRSPPTKANQVQSPAGSHPDFRKWELFRMMPAGLLGISPVSSALEFWSCSILTSRPVKYRRVTEWIKYKGTNWRGGRFDVDKSPFSDWQRRTSDRATCVIGERAHETVDKLLIRSKIPSNSHFWRHGSCHVLGHPATHTLRLQRCLSKDGLTSTSTRPPVERECAKPPQAMSECRVTLCCCTGRQLAEAGIFIVDHHVREQFREKFVYAGCRARTQPGVVFHVDADVEAGRQNGSAEAWFYETLASIC</sequence>
<evidence type="ECO:0000313" key="2">
    <source>
        <dbReference type="Proteomes" id="UP001159363"/>
    </source>
</evidence>
<organism evidence="1 2">
    <name type="scientific">Dryococelus australis</name>
    <dbReference type="NCBI Taxonomy" id="614101"/>
    <lineage>
        <taxon>Eukaryota</taxon>
        <taxon>Metazoa</taxon>
        <taxon>Ecdysozoa</taxon>
        <taxon>Arthropoda</taxon>
        <taxon>Hexapoda</taxon>
        <taxon>Insecta</taxon>
        <taxon>Pterygota</taxon>
        <taxon>Neoptera</taxon>
        <taxon>Polyneoptera</taxon>
        <taxon>Phasmatodea</taxon>
        <taxon>Verophasmatodea</taxon>
        <taxon>Anareolatae</taxon>
        <taxon>Phasmatidae</taxon>
        <taxon>Eurycanthinae</taxon>
        <taxon>Dryococelus</taxon>
    </lineage>
</organism>
<reference evidence="1 2" key="1">
    <citation type="submission" date="2023-02" db="EMBL/GenBank/DDBJ databases">
        <title>LHISI_Scaffold_Assembly.</title>
        <authorList>
            <person name="Stuart O.P."/>
            <person name="Cleave R."/>
            <person name="Magrath M.J.L."/>
            <person name="Mikheyev A.S."/>
        </authorList>
    </citation>
    <scope>NUCLEOTIDE SEQUENCE [LARGE SCALE GENOMIC DNA]</scope>
    <source>
        <strain evidence="1">Daus_M_001</strain>
        <tissue evidence="1">Leg muscle</tissue>
    </source>
</reference>